<name>A0A519BFW5_ACIG2</name>
<organism evidence="3 4">
    <name type="scientific">Acididesulfobacter guangdongensis</name>
    <dbReference type="NCBI Taxonomy" id="2597225"/>
    <lineage>
        <taxon>Bacteria</taxon>
        <taxon>Deltaproteobacteria</taxon>
        <taxon>Candidatus Acidulodesulfobacterales</taxon>
        <taxon>Candidatus Acididesulfobacter</taxon>
    </lineage>
</organism>
<evidence type="ECO:0000313" key="3">
    <source>
        <dbReference type="EMBL" id="RZD16161.1"/>
    </source>
</evidence>
<evidence type="ECO:0000313" key="4">
    <source>
        <dbReference type="Proteomes" id="UP000316562"/>
    </source>
</evidence>
<accession>A0A519BFW5</accession>
<protein>
    <submittedName>
        <fullName evidence="3">CRISPR system precrRNA processing endoribonuclease RAMP protein Cas6</fullName>
    </submittedName>
</protein>
<dbReference type="InterPro" id="IPR019267">
    <property type="entry name" value="CRISPR-assoc_Cas6_C"/>
</dbReference>
<feature type="domain" description="CRISPR-associated protein Cas6 C-terminal" evidence="2">
    <location>
        <begin position="249"/>
        <end position="381"/>
    </location>
</feature>
<proteinExistence type="predicted"/>
<keyword evidence="1" id="KW-0812">Transmembrane</keyword>
<keyword evidence="1" id="KW-1133">Transmembrane helix</keyword>
<feature type="transmembrane region" description="Helical" evidence="1">
    <location>
        <begin position="110"/>
        <end position="130"/>
    </location>
</feature>
<dbReference type="Gene3D" id="3.30.70.1900">
    <property type="match status" value="1"/>
</dbReference>
<dbReference type="EMBL" id="SGBC01000003">
    <property type="protein sequence ID" value="RZD16161.1"/>
    <property type="molecule type" value="Genomic_DNA"/>
</dbReference>
<sequence>MNEKISAILNDFKIAKLNFEIKTENDTLLPDYKGSTFRGVFGHIFKDVMCISYENECETCNFKSVCMFKKIFDSPPPSNSSRLKNYSSLPHPYIIEPPLETKNFYKKNEIIKFSLILIGQAISLFPYFAYSFGLAGRRGIGKMKQGKFSLFNIINDKNKEKLYDFKKEELLPLRNYYTVKDFIEKTKDCCCTGNSGIAKDSGSNVLKQFVPYDTIGLKTDRTAISAENNNNQLYKCSNISKKEIFSVNLDFITPTKIIFNEKIVQNLEFHVYIRNLLRRISNLNFFHCVNSDNKKNEINDNPDNNIDFNYYIEKAYGVRANNNLKWKSVDRYSNRQKRHMKISGFTGKISFENVGQEFLWIIRVGEIIHLGKNTTFGNGKYEIDSII</sequence>
<dbReference type="AlphaFoldDB" id="A0A519BFW5"/>
<evidence type="ECO:0000256" key="1">
    <source>
        <dbReference type="SAM" id="Phobius"/>
    </source>
</evidence>
<keyword evidence="1" id="KW-0472">Membrane</keyword>
<gene>
    <name evidence="3" type="ORF">EVJ46_08215</name>
</gene>
<reference evidence="3 4" key="1">
    <citation type="journal article" date="2019" name="ISME J.">
        <title>Insights into ecological role of a new deltaproteobacterial order Candidatus Acidulodesulfobacterales by metagenomics and metatranscriptomics.</title>
        <authorList>
            <person name="Tan S."/>
            <person name="Liu J."/>
            <person name="Fang Y."/>
            <person name="Hedlund B.P."/>
            <person name="Lian Z.H."/>
            <person name="Huang L.Y."/>
            <person name="Li J.T."/>
            <person name="Huang L.N."/>
            <person name="Li W.J."/>
            <person name="Jiang H.C."/>
            <person name="Dong H.L."/>
            <person name="Shu W.S."/>
        </authorList>
    </citation>
    <scope>NUCLEOTIDE SEQUENCE [LARGE SCALE GENOMIC DNA]</scope>
    <source>
        <strain evidence="3">AP2</strain>
    </source>
</reference>
<dbReference type="Proteomes" id="UP000316562">
    <property type="component" value="Unassembled WGS sequence"/>
</dbReference>
<evidence type="ECO:0000259" key="2">
    <source>
        <dbReference type="Pfam" id="PF10040"/>
    </source>
</evidence>
<comment type="caution">
    <text evidence="3">The sequence shown here is derived from an EMBL/GenBank/DDBJ whole genome shotgun (WGS) entry which is preliminary data.</text>
</comment>
<dbReference type="Pfam" id="PF10040">
    <property type="entry name" value="CRISPR_Cas6"/>
    <property type="match status" value="1"/>
</dbReference>